<organism evidence="1 2">
    <name type="scientific">Tumebacillus lacus</name>
    <dbReference type="NCBI Taxonomy" id="2995335"/>
    <lineage>
        <taxon>Bacteria</taxon>
        <taxon>Bacillati</taxon>
        <taxon>Bacillota</taxon>
        <taxon>Bacilli</taxon>
        <taxon>Bacillales</taxon>
        <taxon>Alicyclobacillaceae</taxon>
        <taxon>Tumebacillus</taxon>
    </lineage>
</organism>
<reference evidence="1 2" key="1">
    <citation type="submission" date="2022-11" db="EMBL/GenBank/DDBJ databases">
        <title>Study of microbial diversity in lake waters.</title>
        <authorList>
            <person name="Zhang J."/>
        </authorList>
    </citation>
    <scope>NUCLEOTIDE SEQUENCE [LARGE SCALE GENOMIC DNA]</scope>
    <source>
        <strain evidence="1 2">DT12</strain>
    </source>
</reference>
<keyword evidence="2" id="KW-1185">Reference proteome</keyword>
<protein>
    <recommendedName>
        <fullName evidence="3">Lipoprotein</fullName>
    </recommendedName>
</protein>
<name>A0ABT3WZ84_9BACL</name>
<gene>
    <name evidence="1" type="ORF">OS242_08320</name>
</gene>
<accession>A0ABT3WZ84</accession>
<evidence type="ECO:0000313" key="2">
    <source>
        <dbReference type="Proteomes" id="UP001208017"/>
    </source>
</evidence>
<dbReference type="RefSeq" id="WP_267151216.1">
    <property type="nucleotide sequence ID" value="NZ_JAPMLT010000003.1"/>
</dbReference>
<evidence type="ECO:0000313" key="1">
    <source>
        <dbReference type="EMBL" id="MCX7569968.1"/>
    </source>
</evidence>
<comment type="caution">
    <text evidence="1">The sequence shown here is derived from an EMBL/GenBank/DDBJ whole genome shotgun (WGS) entry which is preliminary data.</text>
</comment>
<dbReference type="EMBL" id="JAPMLT010000003">
    <property type="protein sequence ID" value="MCX7569968.1"/>
    <property type="molecule type" value="Genomic_DNA"/>
</dbReference>
<proteinExistence type="predicted"/>
<dbReference type="Proteomes" id="UP001208017">
    <property type="component" value="Unassembled WGS sequence"/>
</dbReference>
<evidence type="ECO:0008006" key="3">
    <source>
        <dbReference type="Google" id="ProtNLM"/>
    </source>
</evidence>
<sequence>MKLLWHDKKGRFAALVSAVFCLACAPFAQGYLLVPLVVTAACLLYVKTRGRIPVAGKGQVS</sequence>